<evidence type="ECO:0000313" key="5">
    <source>
        <dbReference type="Proteomes" id="UP000307380"/>
    </source>
</evidence>
<dbReference type="GO" id="GO:0016747">
    <property type="term" value="F:acyltransferase activity, transferring groups other than amino-acyl groups"/>
    <property type="evidence" value="ECO:0007669"/>
    <property type="project" value="InterPro"/>
</dbReference>
<dbReference type="SUPFAM" id="SSF55729">
    <property type="entry name" value="Acyl-CoA N-acyltransferases (Nat)"/>
    <property type="match status" value="1"/>
</dbReference>
<organism evidence="4 5">
    <name type="scientific">Orlajensenia flava</name>
    <dbReference type="NCBI Taxonomy" id="2565934"/>
    <lineage>
        <taxon>Bacteria</taxon>
        <taxon>Bacillati</taxon>
        <taxon>Actinomycetota</taxon>
        <taxon>Actinomycetes</taxon>
        <taxon>Micrococcales</taxon>
        <taxon>Microbacteriaceae</taxon>
        <taxon>Orlajensenia</taxon>
    </lineage>
</organism>
<dbReference type="EMBL" id="SSSN01000003">
    <property type="protein sequence ID" value="THG34857.1"/>
    <property type="molecule type" value="Genomic_DNA"/>
</dbReference>
<dbReference type="PANTHER" id="PTHR31435:SF10">
    <property type="entry name" value="BSR4717 PROTEIN"/>
    <property type="match status" value="1"/>
</dbReference>
<dbReference type="InterPro" id="IPR045057">
    <property type="entry name" value="Gcn5-rel_NAT"/>
</dbReference>
<evidence type="ECO:0000259" key="2">
    <source>
        <dbReference type="PROSITE" id="PS51186"/>
    </source>
</evidence>
<dbReference type="PROSITE" id="PS51186">
    <property type="entry name" value="GNAT"/>
    <property type="match status" value="1"/>
</dbReference>
<gene>
    <name evidence="4" type="ORF">E6C70_01830</name>
</gene>
<dbReference type="PANTHER" id="PTHR31435">
    <property type="entry name" value="PROTEIN NATD1"/>
    <property type="match status" value="1"/>
</dbReference>
<dbReference type="Pfam" id="PF14542">
    <property type="entry name" value="Acetyltransf_CG"/>
    <property type="match status" value="1"/>
</dbReference>
<dbReference type="AlphaFoldDB" id="A0A4V3WU84"/>
<dbReference type="CDD" id="cd04301">
    <property type="entry name" value="NAT_SF"/>
    <property type="match status" value="1"/>
</dbReference>
<evidence type="ECO:0000256" key="1">
    <source>
        <dbReference type="SAM" id="MobiDB-lite"/>
    </source>
</evidence>
<protein>
    <submittedName>
        <fullName evidence="4">N-acetyltransferase</fullName>
    </submittedName>
</protein>
<accession>A0A4V3WU84</accession>
<feature type="domain" description="N-acetyltransferase" evidence="2">
    <location>
        <begin position="22"/>
        <end position="141"/>
    </location>
</feature>
<evidence type="ECO:0000259" key="3">
    <source>
        <dbReference type="PROSITE" id="PS51729"/>
    </source>
</evidence>
<sequence length="141" mass="15377">MSDQQAAPSEAAGPDGTDHQGADLDDDDTGAPPPVVIEPEDAEPAMPEPRVEVRRNDEGERYELSIDDHIAGYSEYKMSDGRVVITHTATLPAYGGRGVATTLVDQMLSDLRQRGERVVVKCPFVAEFVTEHHEFDDIIDG</sequence>
<dbReference type="PROSITE" id="PS51729">
    <property type="entry name" value="GNAT_YJDJ"/>
    <property type="match status" value="1"/>
</dbReference>
<dbReference type="InterPro" id="IPR031165">
    <property type="entry name" value="GNAT_YJDJ"/>
</dbReference>
<dbReference type="Proteomes" id="UP000307380">
    <property type="component" value="Unassembled WGS sequence"/>
</dbReference>
<dbReference type="InterPro" id="IPR016181">
    <property type="entry name" value="Acyl_CoA_acyltransferase"/>
</dbReference>
<feature type="region of interest" description="Disordered" evidence="1">
    <location>
        <begin position="1"/>
        <end position="60"/>
    </location>
</feature>
<feature type="compositionally biased region" description="Basic and acidic residues" evidence="1">
    <location>
        <begin position="49"/>
        <end position="60"/>
    </location>
</feature>
<keyword evidence="4" id="KW-0808">Transferase</keyword>
<dbReference type="RefSeq" id="WP_136421709.1">
    <property type="nucleotide sequence ID" value="NZ_OZ241748.1"/>
</dbReference>
<evidence type="ECO:0000313" key="4">
    <source>
        <dbReference type="EMBL" id="THG34857.1"/>
    </source>
</evidence>
<dbReference type="InterPro" id="IPR000182">
    <property type="entry name" value="GNAT_dom"/>
</dbReference>
<proteinExistence type="predicted"/>
<feature type="domain" description="N-acetyltransferase" evidence="3">
    <location>
        <begin position="54"/>
        <end position="140"/>
    </location>
</feature>
<name>A0A4V3WU84_9MICO</name>
<dbReference type="Gene3D" id="3.40.630.30">
    <property type="match status" value="1"/>
</dbReference>
<comment type="caution">
    <text evidence="4">The sequence shown here is derived from an EMBL/GenBank/DDBJ whole genome shotgun (WGS) entry which is preliminary data.</text>
</comment>
<keyword evidence="5" id="KW-1185">Reference proteome</keyword>
<dbReference type="OrthoDB" id="5405911at2"/>
<reference evidence="4 5" key="1">
    <citation type="submission" date="2019-04" db="EMBL/GenBank/DDBJ databases">
        <authorList>
            <person name="Jiang L."/>
        </authorList>
    </citation>
    <scope>NUCLEOTIDE SEQUENCE [LARGE SCALE GENOMIC DNA]</scope>
    <source>
        <strain evidence="4 5">YIM 131861</strain>
    </source>
</reference>